<comment type="caution">
    <text evidence="3">The sequence shown here is derived from an EMBL/GenBank/DDBJ whole genome shotgun (WGS) entry which is preliminary data.</text>
</comment>
<evidence type="ECO:0000256" key="2">
    <source>
        <dbReference type="SAM" id="SignalP"/>
    </source>
</evidence>
<dbReference type="InterPro" id="IPR036779">
    <property type="entry name" value="LysM_dom_sf"/>
</dbReference>
<dbReference type="PANTHER" id="PTHR34997:SF1">
    <property type="entry name" value="PEPTIDOGLYCAN-BINDING LYSIN DOMAIN"/>
    <property type="match status" value="1"/>
</dbReference>
<dbReference type="InterPro" id="IPR052210">
    <property type="entry name" value="LysM1-like"/>
</dbReference>
<dbReference type="Proteomes" id="UP000813444">
    <property type="component" value="Unassembled WGS sequence"/>
</dbReference>
<proteinExistence type="inferred from homology"/>
<dbReference type="OrthoDB" id="2281372at2759"/>
<accession>A0A8K0WMU1</accession>
<dbReference type="PANTHER" id="PTHR34997">
    <property type="entry name" value="AM15"/>
    <property type="match status" value="1"/>
</dbReference>
<dbReference type="Gene3D" id="3.10.350.10">
    <property type="entry name" value="LysM domain"/>
    <property type="match status" value="1"/>
</dbReference>
<evidence type="ECO:0000256" key="1">
    <source>
        <dbReference type="ARBA" id="ARBA00044955"/>
    </source>
</evidence>
<reference evidence="3" key="1">
    <citation type="journal article" date="2021" name="Nat. Commun.">
        <title>Genetic determinants of endophytism in the Arabidopsis root mycobiome.</title>
        <authorList>
            <person name="Mesny F."/>
            <person name="Miyauchi S."/>
            <person name="Thiergart T."/>
            <person name="Pickel B."/>
            <person name="Atanasova L."/>
            <person name="Karlsson M."/>
            <person name="Huettel B."/>
            <person name="Barry K.W."/>
            <person name="Haridas S."/>
            <person name="Chen C."/>
            <person name="Bauer D."/>
            <person name="Andreopoulos W."/>
            <person name="Pangilinan J."/>
            <person name="LaButti K."/>
            <person name="Riley R."/>
            <person name="Lipzen A."/>
            <person name="Clum A."/>
            <person name="Drula E."/>
            <person name="Henrissat B."/>
            <person name="Kohler A."/>
            <person name="Grigoriev I.V."/>
            <person name="Martin F.M."/>
            <person name="Hacquard S."/>
        </authorList>
    </citation>
    <scope>NUCLEOTIDE SEQUENCE</scope>
    <source>
        <strain evidence="3">MPI-CAGE-CH-0235</strain>
    </source>
</reference>
<evidence type="ECO:0008006" key="5">
    <source>
        <dbReference type="Google" id="ProtNLM"/>
    </source>
</evidence>
<dbReference type="EMBL" id="JAGPNK010000011">
    <property type="protein sequence ID" value="KAH7311453.1"/>
    <property type="molecule type" value="Genomic_DNA"/>
</dbReference>
<evidence type="ECO:0000313" key="4">
    <source>
        <dbReference type="Proteomes" id="UP000813444"/>
    </source>
</evidence>
<gene>
    <name evidence="3" type="ORF">B0I35DRAFT_438110</name>
</gene>
<feature type="signal peptide" evidence="2">
    <location>
        <begin position="1"/>
        <end position="22"/>
    </location>
</feature>
<name>A0A8K0WMU1_9HYPO</name>
<sequence length="186" mass="20638">MAAVMRLASIVTITSLLGLSAAQYIVDPPTTAAPDTILDCTYWHVALANDTCDVIIEYPWLTLEEFYTYNPSLEEDCQFIVGNSYCVEQNWDVPPPTTTRTTSATTTTSPTPTSTPSTLAEWCASQAGGYVEYCPRCLYHCEGETTWVGQCFWNVFSTINRYDSLCWQHGGIDCANQAVDRVCPRS</sequence>
<keyword evidence="4" id="KW-1185">Reference proteome</keyword>
<organism evidence="3 4">
    <name type="scientific">Stachybotrys elegans</name>
    <dbReference type="NCBI Taxonomy" id="80388"/>
    <lineage>
        <taxon>Eukaryota</taxon>
        <taxon>Fungi</taxon>
        <taxon>Dikarya</taxon>
        <taxon>Ascomycota</taxon>
        <taxon>Pezizomycotina</taxon>
        <taxon>Sordariomycetes</taxon>
        <taxon>Hypocreomycetidae</taxon>
        <taxon>Hypocreales</taxon>
        <taxon>Stachybotryaceae</taxon>
        <taxon>Stachybotrys</taxon>
    </lineage>
</organism>
<feature type="chain" id="PRO_5035444873" description="LysM domain-containing protein" evidence="2">
    <location>
        <begin position="23"/>
        <end position="186"/>
    </location>
</feature>
<dbReference type="AlphaFoldDB" id="A0A8K0WMU1"/>
<evidence type="ECO:0000313" key="3">
    <source>
        <dbReference type="EMBL" id="KAH7311453.1"/>
    </source>
</evidence>
<protein>
    <recommendedName>
        <fullName evidence="5">LysM domain-containing protein</fullName>
    </recommendedName>
</protein>
<dbReference type="GO" id="GO:0008061">
    <property type="term" value="F:chitin binding"/>
    <property type="evidence" value="ECO:0007669"/>
    <property type="project" value="InterPro"/>
</dbReference>
<keyword evidence="2" id="KW-0732">Signal</keyword>
<comment type="similarity">
    <text evidence="1">Belongs to the secreted LysM effector family.</text>
</comment>